<dbReference type="SUPFAM" id="SSF52096">
    <property type="entry name" value="ClpP/crotonase"/>
    <property type="match status" value="1"/>
</dbReference>
<dbReference type="CDD" id="cd06782">
    <property type="entry name" value="cpPDZ_CPP-like"/>
    <property type="match status" value="1"/>
</dbReference>
<dbReference type="GO" id="GO:0004175">
    <property type="term" value="F:endopeptidase activity"/>
    <property type="evidence" value="ECO:0007669"/>
    <property type="project" value="TreeGrafter"/>
</dbReference>
<dbReference type="InterPro" id="IPR020992">
    <property type="entry name" value="Tail_Prtase_C"/>
</dbReference>
<dbReference type="PROSITE" id="PS50106">
    <property type="entry name" value="PDZ"/>
    <property type="match status" value="1"/>
</dbReference>
<accession>A0A4U5TUP8</accession>
<dbReference type="SMART" id="SM00228">
    <property type="entry name" value="PDZ"/>
    <property type="match status" value="1"/>
</dbReference>
<evidence type="ECO:0000256" key="4">
    <source>
        <dbReference type="ARBA" id="ARBA00022825"/>
    </source>
</evidence>
<dbReference type="SUPFAM" id="SSF50156">
    <property type="entry name" value="PDZ domain-like"/>
    <property type="match status" value="1"/>
</dbReference>
<evidence type="ECO:0000313" key="9">
    <source>
        <dbReference type="Proteomes" id="UP000306552"/>
    </source>
</evidence>
<evidence type="ECO:0000256" key="2">
    <source>
        <dbReference type="ARBA" id="ARBA00022670"/>
    </source>
</evidence>
<feature type="signal peptide" evidence="6">
    <location>
        <begin position="1"/>
        <end position="21"/>
    </location>
</feature>
<dbReference type="Pfam" id="PF17804">
    <property type="entry name" value="TSP_NTD"/>
    <property type="match status" value="1"/>
</dbReference>
<keyword evidence="3 5" id="KW-0378">Hydrolase</keyword>
<dbReference type="Pfam" id="PF03572">
    <property type="entry name" value="Peptidase_S41"/>
    <property type="match status" value="1"/>
</dbReference>
<dbReference type="InterPro" id="IPR040573">
    <property type="entry name" value="TSP_N"/>
</dbReference>
<dbReference type="InterPro" id="IPR004447">
    <property type="entry name" value="Peptidase_S41A"/>
</dbReference>
<keyword evidence="4 5" id="KW-0720">Serine protease</keyword>
<feature type="domain" description="PDZ" evidence="7">
    <location>
        <begin position="251"/>
        <end position="322"/>
    </location>
</feature>
<dbReference type="GO" id="GO:0030288">
    <property type="term" value="C:outer membrane-bounded periplasmic space"/>
    <property type="evidence" value="ECO:0007669"/>
    <property type="project" value="TreeGrafter"/>
</dbReference>
<dbReference type="InterPro" id="IPR029045">
    <property type="entry name" value="ClpP/crotonase-like_dom_sf"/>
</dbReference>
<feature type="chain" id="PRO_5020520664" evidence="6">
    <location>
        <begin position="22"/>
        <end position="713"/>
    </location>
</feature>
<sequence length="713" mass="81857">MKNKFALLCIAVLLAVSSCSFTTKKFDTEGSDKDKILIELITYVIDQGHYDKRKIDNGFSKNVYKEFIESLDPMKRHFTQKDLKDFDEYKTKIDDQILEKDISFFNLVYNRYQERLEDTKQFYGSILNEDFDLNSEDYINTDYENLDFVKNTKALKERWKKQLQFSILSNYYSAFETQNAQAKESDTIEIKSTDELKKEAIDLTRESIERYFSNSEDLRREDWFNLYLNTVVSQFDPHTGYLAPRDKDRFDISMSGKLEGIGARLQKLRDNVKIVEIISGGPAWRGKELEVGDLIMKVKQEDEKQPVNITGMRLDDAVELIKGPKGTKVTLTVKKVDGTFENITLVRDVVEIEETYAKSTLIKKDDIEFGFINLPKFYFNMNNYGERNAASDVEEEIKKLKKSGVQGLVIDLRNNGGGSLSAVVEMAGLFIDKGPVVQVKDKDGNVDVLKDKKSGTIWDGPLVILVNELSASASEILAAAMQDYKRAVILGSRQTYGKGTVQNVANLNRWMRNNSLGDMGALKLTTQKFYRISGGSTQLKGVESDIRVPDRYSFIDIGERDYDNPLPYDKIKEADYKVWSGYEGLDDIIAASQKRMDTHQQIALIEEQAKWIKAQRDKNEFPLNFQAYKQLMTENDAKAKKFDSLNDYKNSLTFKSLPSEIKAFESDEALKDKRENWHNNLQKDIYVEEAVSVLEDLRQHTKNFKLAEASTQN</sequence>
<comment type="similarity">
    <text evidence="1 5">Belongs to the peptidase S41A family.</text>
</comment>
<keyword evidence="9" id="KW-1185">Reference proteome</keyword>
<dbReference type="InterPro" id="IPR001478">
    <property type="entry name" value="PDZ"/>
</dbReference>
<keyword evidence="2 5" id="KW-0645">Protease</keyword>
<dbReference type="PROSITE" id="PS51257">
    <property type="entry name" value="PROKAR_LIPOPROTEIN"/>
    <property type="match status" value="1"/>
</dbReference>
<gene>
    <name evidence="8" type="ORF">FCN74_02205</name>
</gene>
<dbReference type="Proteomes" id="UP000306552">
    <property type="component" value="Unassembled WGS sequence"/>
</dbReference>
<dbReference type="InterPro" id="IPR036034">
    <property type="entry name" value="PDZ_sf"/>
</dbReference>
<dbReference type="Pfam" id="PF11818">
    <property type="entry name" value="DUF3340"/>
    <property type="match status" value="1"/>
</dbReference>
<dbReference type="Gene3D" id="3.90.226.10">
    <property type="entry name" value="2-enoyl-CoA Hydratase, Chain A, domain 1"/>
    <property type="match status" value="1"/>
</dbReference>
<evidence type="ECO:0000256" key="3">
    <source>
        <dbReference type="ARBA" id="ARBA00022801"/>
    </source>
</evidence>
<proteinExistence type="inferred from homology"/>
<dbReference type="AlphaFoldDB" id="A0A4U5TUP8"/>
<dbReference type="OrthoDB" id="9812068at2"/>
<evidence type="ECO:0000259" key="7">
    <source>
        <dbReference type="PROSITE" id="PS50106"/>
    </source>
</evidence>
<evidence type="ECO:0000256" key="6">
    <source>
        <dbReference type="SAM" id="SignalP"/>
    </source>
</evidence>
<keyword evidence="6" id="KW-0732">Signal</keyword>
<dbReference type="GO" id="GO:0008236">
    <property type="term" value="F:serine-type peptidase activity"/>
    <property type="evidence" value="ECO:0007669"/>
    <property type="project" value="UniProtKB-KW"/>
</dbReference>
<name>A0A4U5TUP8_9FLAO</name>
<dbReference type="GO" id="GO:0007165">
    <property type="term" value="P:signal transduction"/>
    <property type="evidence" value="ECO:0007669"/>
    <property type="project" value="TreeGrafter"/>
</dbReference>
<comment type="caution">
    <text evidence="8">The sequence shown here is derived from an EMBL/GenBank/DDBJ whole genome shotgun (WGS) entry which is preliminary data.</text>
</comment>
<evidence type="ECO:0000256" key="5">
    <source>
        <dbReference type="RuleBase" id="RU004404"/>
    </source>
</evidence>
<dbReference type="SMART" id="SM00245">
    <property type="entry name" value="TSPc"/>
    <property type="match status" value="1"/>
</dbReference>
<organism evidence="8 9">
    <name type="scientific">Mesohalobacter halotolerans</name>
    <dbReference type="NCBI Taxonomy" id="1883405"/>
    <lineage>
        <taxon>Bacteria</taxon>
        <taxon>Pseudomonadati</taxon>
        <taxon>Bacteroidota</taxon>
        <taxon>Flavobacteriia</taxon>
        <taxon>Flavobacteriales</taxon>
        <taxon>Flavobacteriaceae</taxon>
        <taxon>Mesohalobacter</taxon>
    </lineage>
</organism>
<dbReference type="FunFam" id="3.90.226.10:FF:000090">
    <property type="entry name" value="Tail-specific protease"/>
    <property type="match status" value="1"/>
</dbReference>
<reference evidence="8 9" key="1">
    <citation type="submission" date="2019-04" db="EMBL/GenBank/DDBJ databases">
        <title>Psychroflexus halotolerans sp. nov., isolated from a marine solar saltern.</title>
        <authorList>
            <person name="Feng X."/>
        </authorList>
    </citation>
    <scope>NUCLEOTIDE SEQUENCE [LARGE SCALE GENOMIC DNA]</scope>
    <source>
        <strain evidence="8 9">WDS2C27</strain>
    </source>
</reference>
<dbReference type="NCBIfam" id="TIGR00225">
    <property type="entry name" value="prc"/>
    <property type="match status" value="1"/>
</dbReference>
<dbReference type="Pfam" id="PF00595">
    <property type="entry name" value="PDZ"/>
    <property type="match status" value="1"/>
</dbReference>
<evidence type="ECO:0000313" key="8">
    <source>
        <dbReference type="EMBL" id="TKS57254.1"/>
    </source>
</evidence>
<evidence type="ECO:0000256" key="1">
    <source>
        <dbReference type="ARBA" id="ARBA00009179"/>
    </source>
</evidence>
<dbReference type="Gene3D" id="2.30.42.10">
    <property type="match status" value="1"/>
</dbReference>
<protein>
    <submittedName>
        <fullName evidence="8">Tail-specific protease</fullName>
    </submittedName>
</protein>
<dbReference type="GO" id="GO:0006508">
    <property type="term" value="P:proteolysis"/>
    <property type="evidence" value="ECO:0007669"/>
    <property type="project" value="UniProtKB-KW"/>
</dbReference>
<dbReference type="PANTHER" id="PTHR32060">
    <property type="entry name" value="TAIL-SPECIFIC PROTEASE"/>
    <property type="match status" value="1"/>
</dbReference>
<dbReference type="InterPro" id="IPR005151">
    <property type="entry name" value="Tail-specific_protease"/>
</dbReference>
<dbReference type="CDD" id="cd07560">
    <property type="entry name" value="Peptidase_S41_CPP"/>
    <property type="match status" value="1"/>
</dbReference>
<dbReference type="PANTHER" id="PTHR32060:SF22">
    <property type="entry name" value="CARBOXYL-TERMINAL-PROCESSING PEPTIDASE 3, CHLOROPLASTIC"/>
    <property type="match status" value="1"/>
</dbReference>
<dbReference type="RefSeq" id="WP_138930957.1">
    <property type="nucleotide sequence ID" value="NZ_SWMU01000001.1"/>
</dbReference>
<dbReference type="EMBL" id="SWMU01000001">
    <property type="protein sequence ID" value="TKS57254.1"/>
    <property type="molecule type" value="Genomic_DNA"/>
</dbReference>